<dbReference type="CDD" id="cd01335">
    <property type="entry name" value="Radical_SAM"/>
    <property type="match status" value="1"/>
</dbReference>
<gene>
    <name evidence="8" type="primary">amrS</name>
    <name evidence="8" type="ORF">HWN36_10470</name>
</gene>
<feature type="binding site" evidence="6">
    <location>
        <position position="89"/>
    </location>
    <ligand>
        <name>[4Fe-4S] cluster</name>
        <dbReference type="ChEBI" id="CHEBI:49883"/>
        <note>4Fe-4S-S-AdoMet</note>
    </ligand>
</feature>
<dbReference type="InterPro" id="IPR058240">
    <property type="entry name" value="rSAM_sf"/>
</dbReference>
<organism evidence="8 9">
    <name type="scientific">Methanofollis tationis</name>
    <dbReference type="NCBI Taxonomy" id="81417"/>
    <lineage>
        <taxon>Archaea</taxon>
        <taxon>Methanobacteriati</taxon>
        <taxon>Methanobacteriota</taxon>
        <taxon>Stenosarchaea group</taxon>
        <taxon>Methanomicrobia</taxon>
        <taxon>Methanomicrobiales</taxon>
        <taxon>Methanomicrobiaceae</taxon>
        <taxon>Methanofollis</taxon>
    </lineage>
</organism>
<proteinExistence type="predicted"/>
<protein>
    <submittedName>
        <fullName evidence="8">AmmeMemoRadiSam system radical SAM enzyme</fullName>
    </submittedName>
</protein>
<evidence type="ECO:0000259" key="7">
    <source>
        <dbReference type="PROSITE" id="PS51918"/>
    </source>
</evidence>
<evidence type="ECO:0000256" key="5">
    <source>
        <dbReference type="ARBA" id="ARBA00023014"/>
    </source>
</evidence>
<dbReference type="Pfam" id="PF04055">
    <property type="entry name" value="Radical_SAM"/>
    <property type="match status" value="1"/>
</dbReference>
<evidence type="ECO:0000313" key="9">
    <source>
        <dbReference type="Proteomes" id="UP000570823"/>
    </source>
</evidence>
<name>A0A7K4HS75_9EURY</name>
<comment type="caution">
    <text evidence="8">The sequence shown here is derived from an EMBL/GenBank/DDBJ whole genome shotgun (WGS) entry which is preliminary data.</text>
</comment>
<feature type="domain" description="Radical SAM core" evidence="7">
    <location>
        <begin position="67"/>
        <end position="281"/>
    </location>
</feature>
<dbReference type="PIRSF" id="PIRSF004869">
    <property type="entry name" value="PflX_prd"/>
    <property type="match status" value="1"/>
</dbReference>
<dbReference type="AlphaFoldDB" id="A0A7K4HS75"/>
<dbReference type="Gene3D" id="3.20.20.70">
    <property type="entry name" value="Aldolase class I"/>
    <property type="match status" value="1"/>
</dbReference>
<dbReference type="InterPro" id="IPR007197">
    <property type="entry name" value="rSAM"/>
</dbReference>
<dbReference type="PROSITE" id="PS51918">
    <property type="entry name" value="RADICAL_SAM"/>
    <property type="match status" value="1"/>
</dbReference>
<dbReference type="Proteomes" id="UP000570823">
    <property type="component" value="Unassembled WGS sequence"/>
</dbReference>
<evidence type="ECO:0000256" key="4">
    <source>
        <dbReference type="ARBA" id="ARBA00023004"/>
    </source>
</evidence>
<dbReference type="PANTHER" id="PTHR30352:SF5">
    <property type="entry name" value="PYRUVATE FORMATE-LYASE 1-ACTIVATING ENZYME"/>
    <property type="match status" value="1"/>
</dbReference>
<evidence type="ECO:0000313" key="8">
    <source>
        <dbReference type="EMBL" id="NVO67720.1"/>
    </source>
</evidence>
<dbReference type="InterPro" id="IPR016431">
    <property type="entry name" value="Pyrv-formate_lyase-activ_prd"/>
</dbReference>
<comment type="cofactor">
    <cofactor evidence="6">
        <name>[4Fe-4S] cluster</name>
        <dbReference type="ChEBI" id="CHEBI:49883"/>
    </cofactor>
    <text evidence="6">Binds 1 [4Fe-4S] cluster. The cluster is coordinated with 3 cysteines and an exchangeable S-adenosyl-L-methionine.</text>
</comment>
<reference evidence="8 9" key="1">
    <citation type="submission" date="2020-06" db="EMBL/GenBank/DDBJ databases">
        <title>Methanofollis fontis sp. nov., a methanogen isolated from marine sediments near a cold seep at Four-Way Closure Ridge offshore southwestern Taiwan.</title>
        <authorList>
            <person name="Chen S.-C."/>
            <person name="Teng N.-H."/>
            <person name="Lin Y.-S."/>
            <person name="Lai M.-C."/>
            <person name="Chen H.-H."/>
            <person name="Wang C.-C."/>
        </authorList>
    </citation>
    <scope>NUCLEOTIDE SEQUENCE [LARGE SCALE GENOMIC DNA]</scope>
    <source>
        <strain evidence="8 9">DSM 2702</strain>
    </source>
</reference>
<dbReference type="InterPro" id="IPR027596">
    <property type="entry name" value="AmmeMemoSam_rS"/>
</dbReference>
<keyword evidence="4 6" id="KW-0408">Iron</keyword>
<dbReference type="PANTHER" id="PTHR30352">
    <property type="entry name" value="PYRUVATE FORMATE-LYASE-ACTIVATING ENZYME"/>
    <property type="match status" value="1"/>
</dbReference>
<keyword evidence="9" id="KW-1185">Reference proteome</keyword>
<keyword evidence="5 6" id="KW-0411">Iron-sulfur</keyword>
<keyword evidence="3 6" id="KW-0479">Metal-binding</keyword>
<keyword evidence="1" id="KW-0004">4Fe-4S</keyword>
<feature type="binding site" evidence="6">
    <location>
        <position position="82"/>
    </location>
    <ligand>
        <name>[4Fe-4S] cluster</name>
        <dbReference type="ChEBI" id="CHEBI:49883"/>
        <note>4Fe-4S-S-AdoMet</note>
    </ligand>
</feature>
<dbReference type="InterPro" id="IPR013785">
    <property type="entry name" value="Aldolase_TIM"/>
</dbReference>
<dbReference type="SUPFAM" id="SSF102114">
    <property type="entry name" value="Radical SAM enzymes"/>
    <property type="match status" value="1"/>
</dbReference>
<dbReference type="InterPro" id="IPR006638">
    <property type="entry name" value="Elp3/MiaA/NifB-like_rSAM"/>
</dbReference>
<dbReference type="NCBIfam" id="TIGR04337">
    <property type="entry name" value="AmmeMemoSam_rS"/>
    <property type="match status" value="1"/>
</dbReference>
<dbReference type="InterPro" id="IPR034457">
    <property type="entry name" value="Organic_radical-activating"/>
</dbReference>
<dbReference type="SMART" id="SM00729">
    <property type="entry name" value="Elp3"/>
    <property type="match status" value="1"/>
</dbReference>
<feature type="binding site" evidence="6">
    <location>
        <position position="86"/>
    </location>
    <ligand>
        <name>[4Fe-4S] cluster</name>
        <dbReference type="ChEBI" id="CHEBI:49883"/>
        <note>4Fe-4S-S-AdoMet</note>
    </ligand>
</feature>
<dbReference type="OrthoDB" id="5682at2157"/>
<dbReference type="SFLD" id="SFLDG01101">
    <property type="entry name" value="Uncharacterised_Radical_SAM_Su"/>
    <property type="match status" value="1"/>
</dbReference>
<dbReference type="GO" id="GO:0003824">
    <property type="term" value="F:catalytic activity"/>
    <property type="evidence" value="ECO:0007669"/>
    <property type="project" value="InterPro"/>
</dbReference>
<sequence length="336" mass="37580">MHEAHQYERIGDGTVRCSLCAHRCTIADGKHGICGVRINRGGTLYAATFGKVVSEAVDPIEKKPLFHFLPGTLSYSLGSVGCNFRCQHCQNWEISQAGLEDLPLMTINPEEGVERALASRSASIAWTYNEPTIWHEYPLEMGKIARARGLQTVYVTNGYITEEALAELAPMLGAFRVDLKAFSDDFYRKVCRARLQPVLDAAVAAHEHRMHIETVTLVIPGLNDSMEEMEALIRWVVENLGPDTPMHFTRFHPDYHMRDREPTPFALLERIYRRARELGAHYPYLGNVPPGPYENTLCPSCGSLLIERSGFMSRTVGLSKDRCGSCGERIPGVFPA</sequence>
<keyword evidence="2 6" id="KW-0949">S-adenosyl-L-methionine</keyword>
<evidence type="ECO:0000256" key="2">
    <source>
        <dbReference type="ARBA" id="ARBA00022691"/>
    </source>
</evidence>
<dbReference type="EMBL" id="JABXWR010000001">
    <property type="protein sequence ID" value="NVO67720.1"/>
    <property type="molecule type" value="Genomic_DNA"/>
</dbReference>
<accession>A0A7K4HS75</accession>
<dbReference type="GO" id="GO:0051539">
    <property type="term" value="F:4 iron, 4 sulfur cluster binding"/>
    <property type="evidence" value="ECO:0007669"/>
    <property type="project" value="UniProtKB-KW"/>
</dbReference>
<evidence type="ECO:0000256" key="6">
    <source>
        <dbReference type="PIRSR" id="PIRSR004869-50"/>
    </source>
</evidence>
<dbReference type="GO" id="GO:0046872">
    <property type="term" value="F:metal ion binding"/>
    <property type="evidence" value="ECO:0007669"/>
    <property type="project" value="UniProtKB-KW"/>
</dbReference>
<dbReference type="SFLD" id="SFLDS00029">
    <property type="entry name" value="Radical_SAM"/>
    <property type="match status" value="1"/>
</dbReference>
<evidence type="ECO:0000256" key="3">
    <source>
        <dbReference type="ARBA" id="ARBA00022723"/>
    </source>
</evidence>
<dbReference type="RefSeq" id="WP_176789278.1">
    <property type="nucleotide sequence ID" value="NZ_JABXWR010000001.1"/>
</dbReference>
<evidence type="ECO:0000256" key="1">
    <source>
        <dbReference type="ARBA" id="ARBA00022485"/>
    </source>
</evidence>